<dbReference type="Pfam" id="PF04999">
    <property type="entry name" value="FtsL"/>
    <property type="match status" value="1"/>
</dbReference>
<evidence type="ECO:0000256" key="4">
    <source>
        <dbReference type="ARBA" id="ARBA00022692"/>
    </source>
</evidence>
<evidence type="ECO:0000256" key="8">
    <source>
        <dbReference type="HAMAP-Rule" id="MF_00910"/>
    </source>
</evidence>
<organism evidence="10 11">
    <name type="scientific">Opacimonas viscosa</name>
    <dbReference type="NCBI Taxonomy" id="2961944"/>
    <lineage>
        <taxon>Bacteria</taxon>
        <taxon>Pseudomonadati</taxon>
        <taxon>Pseudomonadota</taxon>
        <taxon>Gammaproteobacteria</taxon>
        <taxon>Alteromonadales</taxon>
        <taxon>Alteromonadaceae</taxon>
        <taxon>Opacimonas</taxon>
    </lineage>
</organism>
<keyword evidence="7 8" id="KW-0131">Cell cycle</keyword>
<name>A0AA41X165_9ALTE</name>
<dbReference type="AlphaFoldDB" id="A0AA41X165"/>
<keyword evidence="4 8" id="KW-0812">Transmembrane</keyword>
<comment type="similarity">
    <text evidence="8">Belongs to the FtsL family.</text>
</comment>
<evidence type="ECO:0000256" key="7">
    <source>
        <dbReference type="ARBA" id="ARBA00023306"/>
    </source>
</evidence>
<evidence type="ECO:0000256" key="9">
    <source>
        <dbReference type="NCBIfam" id="TIGR02209"/>
    </source>
</evidence>
<feature type="transmembrane region" description="Helical" evidence="8">
    <location>
        <begin position="20"/>
        <end position="40"/>
    </location>
</feature>
<dbReference type="InterPro" id="IPR011922">
    <property type="entry name" value="Cell_div_FtsL"/>
</dbReference>
<keyword evidence="11" id="KW-1185">Reference proteome</keyword>
<dbReference type="GO" id="GO:0043093">
    <property type="term" value="P:FtsZ-dependent cytokinesis"/>
    <property type="evidence" value="ECO:0007669"/>
    <property type="project" value="UniProtKB-UniRule"/>
</dbReference>
<keyword evidence="3 8" id="KW-0132">Cell division</keyword>
<evidence type="ECO:0000313" key="10">
    <source>
        <dbReference type="EMBL" id="MCP3427967.1"/>
    </source>
</evidence>
<sequence>MMQTDNQLVNILLKDLARNFMRVLLFIAVIVTAFGVILSVHENRQLSIKLEELMQEQDELDVEWRHLVLEQSALTEHNRIETMVQQKLNMRRPTTTEEIVVVIE</sequence>
<dbReference type="RefSeq" id="WP_254098845.1">
    <property type="nucleotide sequence ID" value="NZ_JANATA010000003.1"/>
</dbReference>
<evidence type="ECO:0000256" key="5">
    <source>
        <dbReference type="ARBA" id="ARBA00022989"/>
    </source>
</evidence>
<comment type="function">
    <text evidence="8">Essential cell division protein. May link together the upstream cell division proteins, which are predominantly cytoplasmic, with the downstream cell division proteins, which are predominantly periplasmic.</text>
</comment>
<evidence type="ECO:0000256" key="2">
    <source>
        <dbReference type="ARBA" id="ARBA00022475"/>
    </source>
</evidence>
<dbReference type="PANTHER" id="PTHR37479:SF1">
    <property type="entry name" value="CELL DIVISION PROTEIN FTSL"/>
    <property type="match status" value="1"/>
</dbReference>
<evidence type="ECO:0000256" key="3">
    <source>
        <dbReference type="ARBA" id="ARBA00022618"/>
    </source>
</evidence>
<dbReference type="Proteomes" id="UP001165413">
    <property type="component" value="Unassembled WGS sequence"/>
</dbReference>
<evidence type="ECO:0000256" key="1">
    <source>
        <dbReference type="ARBA" id="ARBA00004401"/>
    </source>
</evidence>
<keyword evidence="8" id="KW-0997">Cell inner membrane</keyword>
<reference evidence="10" key="1">
    <citation type="submission" date="2022-07" db="EMBL/GenBank/DDBJ databases">
        <title>Characterization of the Novel Bacterium Alteromonas immobilis LMIT006 and Alteromonas gregis LMIT007.</title>
        <authorList>
            <person name="Lin X."/>
        </authorList>
    </citation>
    <scope>NUCLEOTIDE SEQUENCE</scope>
    <source>
        <strain evidence="10">LMIT007</strain>
    </source>
</reference>
<dbReference type="GO" id="GO:0032153">
    <property type="term" value="C:cell division site"/>
    <property type="evidence" value="ECO:0007669"/>
    <property type="project" value="UniProtKB-UniRule"/>
</dbReference>
<accession>A0AA41X165</accession>
<dbReference type="HAMAP" id="MF_00910">
    <property type="entry name" value="FtsL"/>
    <property type="match status" value="1"/>
</dbReference>
<proteinExistence type="inferred from homology"/>
<dbReference type="GO" id="GO:0005886">
    <property type="term" value="C:plasma membrane"/>
    <property type="evidence" value="ECO:0007669"/>
    <property type="project" value="UniProtKB-SubCell"/>
</dbReference>
<comment type="subcellular location">
    <subcellularLocation>
        <location evidence="8">Cell inner membrane</location>
        <topology evidence="8">Single-pass type II membrane protein</topology>
    </subcellularLocation>
    <subcellularLocation>
        <location evidence="1">Cell membrane</location>
        <topology evidence="1">Single-pass type II membrane protein</topology>
    </subcellularLocation>
    <text evidence="8">Localizes to the division septum where it forms a ring structure.</text>
</comment>
<protein>
    <recommendedName>
        <fullName evidence="8 9">Cell division protein FtsL</fullName>
    </recommendedName>
</protein>
<comment type="caution">
    <text evidence="10">The sequence shown here is derived from an EMBL/GenBank/DDBJ whole genome shotgun (WGS) entry which is preliminary data.</text>
</comment>
<gene>
    <name evidence="8 10" type="primary">ftsL</name>
    <name evidence="10" type="ORF">NLF92_03285</name>
</gene>
<dbReference type="NCBIfam" id="TIGR02209">
    <property type="entry name" value="ftsL_broad"/>
    <property type="match status" value="1"/>
</dbReference>
<keyword evidence="6 8" id="KW-0472">Membrane</keyword>
<dbReference type="PANTHER" id="PTHR37479">
    <property type="entry name" value="CELL DIVISION PROTEIN FTSL"/>
    <property type="match status" value="1"/>
</dbReference>
<evidence type="ECO:0000313" key="11">
    <source>
        <dbReference type="Proteomes" id="UP001165413"/>
    </source>
</evidence>
<keyword evidence="2 8" id="KW-1003">Cell membrane</keyword>
<keyword evidence="5 8" id="KW-1133">Transmembrane helix</keyword>
<evidence type="ECO:0000256" key="6">
    <source>
        <dbReference type="ARBA" id="ARBA00023136"/>
    </source>
</evidence>
<dbReference type="EMBL" id="JANATA010000003">
    <property type="protein sequence ID" value="MCP3427967.1"/>
    <property type="molecule type" value="Genomic_DNA"/>
</dbReference>
<comment type="subunit">
    <text evidence="8">Part of a complex composed of FtsB, FtsL and FtsQ.</text>
</comment>